<reference evidence="8 13" key="2">
    <citation type="submission" date="2020-12" db="EMBL/GenBank/DDBJ databases">
        <title>Genomic analysis of Staphylococcus felis from a cat with skin infection.</title>
        <authorList>
            <person name="Aslantas O."/>
            <person name="Keskin O."/>
            <person name="Buyukaltay K."/>
            <person name="Gullu Yucetepe A."/>
        </authorList>
    </citation>
    <scope>NUCLEOTIDE SEQUENCE [LARGE SCALE GENOMIC DNA]</scope>
    <source>
        <strain evidence="8 13">HARRANVET</strain>
    </source>
</reference>
<keyword evidence="4" id="KW-0204">Cytolysis</keyword>
<dbReference type="GO" id="GO:0031640">
    <property type="term" value="P:killing of cells of another organism"/>
    <property type="evidence" value="ECO:0007669"/>
    <property type="project" value="UniProtKB-KW"/>
</dbReference>
<protein>
    <submittedName>
        <fullName evidence="9">CidA/LrgA family protein</fullName>
    </submittedName>
</protein>
<keyword evidence="3 7" id="KW-0812">Transmembrane</keyword>
<keyword evidence="5 7" id="KW-1133">Transmembrane helix</keyword>
<dbReference type="Proteomes" id="UP000256562">
    <property type="component" value="Unassembled WGS sequence"/>
</dbReference>
<feature type="transmembrane region" description="Helical" evidence="7">
    <location>
        <begin position="35"/>
        <end position="53"/>
    </location>
</feature>
<dbReference type="Proteomes" id="UP000256337">
    <property type="component" value="Unassembled WGS sequence"/>
</dbReference>
<evidence type="ECO:0000256" key="7">
    <source>
        <dbReference type="SAM" id="Phobius"/>
    </source>
</evidence>
<dbReference type="EMBL" id="QKYD01000085">
    <property type="protein sequence ID" value="REI22430.1"/>
    <property type="molecule type" value="Genomic_DNA"/>
</dbReference>
<evidence type="ECO:0000313" key="11">
    <source>
        <dbReference type="Proteomes" id="UP000256337"/>
    </source>
</evidence>
<dbReference type="GO" id="GO:0005886">
    <property type="term" value="C:plasma membrane"/>
    <property type="evidence" value="ECO:0007669"/>
    <property type="project" value="UniProtKB-SubCell"/>
</dbReference>
<evidence type="ECO:0000256" key="6">
    <source>
        <dbReference type="ARBA" id="ARBA00023136"/>
    </source>
</evidence>
<comment type="subcellular location">
    <subcellularLocation>
        <location evidence="1">Cell membrane</location>
        <topology evidence="1">Multi-pass membrane protein</topology>
    </subcellularLocation>
</comment>
<dbReference type="PANTHER" id="PTHR33931:SF2">
    <property type="entry name" value="HOLIN-LIKE PROTEIN CIDA"/>
    <property type="match status" value="1"/>
</dbReference>
<evidence type="ECO:0000256" key="1">
    <source>
        <dbReference type="ARBA" id="ARBA00004651"/>
    </source>
</evidence>
<evidence type="ECO:0000313" key="12">
    <source>
        <dbReference type="Proteomes" id="UP000256562"/>
    </source>
</evidence>
<dbReference type="KEGG" id="sfq:C7J90_04600"/>
<dbReference type="InterPro" id="IPR005538">
    <property type="entry name" value="LrgA/CidA"/>
</dbReference>
<dbReference type="EMBL" id="JAEDAQ010000006">
    <property type="protein sequence ID" value="MBH9580756.1"/>
    <property type="molecule type" value="Genomic_DNA"/>
</dbReference>
<keyword evidence="2" id="KW-1003">Cell membrane</keyword>
<organism evidence="9 12">
    <name type="scientific">Staphylococcus felis</name>
    <dbReference type="NCBI Taxonomy" id="46127"/>
    <lineage>
        <taxon>Bacteria</taxon>
        <taxon>Bacillati</taxon>
        <taxon>Bacillota</taxon>
        <taxon>Bacilli</taxon>
        <taxon>Bacillales</taxon>
        <taxon>Staphylococcaceae</taxon>
        <taxon>Staphylococcus</taxon>
    </lineage>
</organism>
<evidence type="ECO:0000256" key="5">
    <source>
        <dbReference type="ARBA" id="ARBA00022989"/>
    </source>
</evidence>
<name>A0A2K3Z933_9STAP</name>
<accession>A0A2K3Z933</accession>
<dbReference type="Pfam" id="PF03788">
    <property type="entry name" value="LrgA"/>
    <property type="match status" value="1"/>
</dbReference>
<keyword evidence="6 7" id="KW-0472">Membrane</keyword>
<proteinExistence type="predicted"/>
<feature type="transmembrane region" description="Helical" evidence="7">
    <location>
        <begin position="12"/>
        <end position="29"/>
    </location>
</feature>
<comment type="caution">
    <text evidence="9">The sequence shown here is derived from an EMBL/GenBank/DDBJ whole genome shotgun (WGS) entry which is preliminary data.</text>
</comment>
<dbReference type="EMBL" id="QKXQ01000227">
    <property type="protein sequence ID" value="REH96976.1"/>
    <property type="molecule type" value="Genomic_DNA"/>
</dbReference>
<keyword evidence="13" id="KW-1185">Reference proteome</keyword>
<dbReference type="PANTHER" id="PTHR33931">
    <property type="entry name" value="HOLIN-LIKE PROTEIN CIDA-RELATED"/>
    <property type="match status" value="1"/>
</dbReference>
<dbReference type="AlphaFoldDB" id="A0A2K3Z933"/>
<evidence type="ECO:0000256" key="2">
    <source>
        <dbReference type="ARBA" id="ARBA00022475"/>
    </source>
</evidence>
<feature type="transmembrane region" description="Helical" evidence="7">
    <location>
        <begin position="94"/>
        <end position="116"/>
    </location>
</feature>
<evidence type="ECO:0000313" key="8">
    <source>
        <dbReference type="EMBL" id="MBH9580756.1"/>
    </source>
</evidence>
<evidence type="ECO:0000313" key="13">
    <source>
        <dbReference type="Proteomes" id="UP000597038"/>
    </source>
</evidence>
<evidence type="ECO:0000313" key="10">
    <source>
        <dbReference type="EMBL" id="REI22430.1"/>
    </source>
</evidence>
<dbReference type="OrthoDB" id="3176438at2"/>
<feature type="transmembrane region" description="Helical" evidence="7">
    <location>
        <begin position="65"/>
        <end position="88"/>
    </location>
</feature>
<sequence>MLKMTVRKVLRTLTQIVMIYVITLSGNWIQQFFHIPIAGSIIGMLLFFILLQLKIIKVEWIKEGANFLLTMMVFFFVPSVVGVMDVITEMDLNFIIFFLLLVIGTILVALCSGLVAEKMTMGYLFQQPRGDK</sequence>
<evidence type="ECO:0000256" key="4">
    <source>
        <dbReference type="ARBA" id="ARBA00022852"/>
    </source>
</evidence>
<dbReference type="Proteomes" id="UP000597038">
    <property type="component" value="Unassembled WGS sequence"/>
</dbReference>
<evidence type="ECO:0000256" key="3">
    <source>
        <dbReference type="ARBA" id="ARBA00022692"/>
    </source>
</evidence>
<evidence type="ECO:0000313" key="9">
    <source>
        <dbReference type="EMBL" id="REH96976.1"/>
    </source>
</evidence>
<reference evidence="11 12" key="1">
    <citation type="journal article" date="2018" name="Vet. Microbiol.">
        <title>Characterisation of Staphylococcus felis isolated from cats using whole genome sequencing.</title>
        <authorList>
            <person name="Worthing K."/>
            <person name="Pang S."/>
            <person name="Trott D.J."/>
            <person name="Abraham S."/>
            <person name="Coombs G.W."/>
            <person name="Jordan D."/>
            <person name="McIntyre L."/>
            <person name="Davies M.R."/>
            <person name="Norris J."/>
        </authorList>
    </citation>
    <scope>NUCLEOTIDE SEQUENCE [LARGE SCALE GENOMIC DNA]</scope>
    <source>
        <strain evidence="10 11">F25</strain>
        <strain evidence="9 12">F9</strain>
    </source>
</reference>
<gene>
    <name evidence="10" type="ORF">DOS76_05465</name>
    <name evidence="9" type="ORF">DOS83_04745</name>
    <name evidence="8" type="ORF">I9026_05155</name>
</gene>